<evidence type="ECO:0000256" key="1">
    <source>
        <dbReference type="SAM" id="MobiDB-lite"/>
    </source>
</evidence>
<evidence type="ECO:0000313" key="2">
    <source>
        <dbReference type="EMBL" id="PUA46423.1"/>
    </source>
</evidence>
<dbReference type="AlphaFoldDB" id="A0A2T6GQJ5"/>
<comment type="caution">
    <text evidence="2">The sequence shown here is derived from an EMBL/GenBank/DDBJ whole genome shotgun (WGS) entry which is preliminary data.</text>
</comment>
<dbReference type="EMBL" id="PYJM01000001">
    <property type="protein sequence ID" value="PUA46423.1"/>
    <property type="molecule type" value="Genomic_DNA"/>
</dbReference>
<accession>A0A2T6GQJ5</accession>
<reference evidence="2 3" key="1">
    <citation type="submission" date="2018-03" db="EMBL/GenBank/DDBJ databases">
        <title>Draft genome sequence of the plant growth promoting rhizobacterium Pseudomonas protegens strain BNJ-SS-45 isolated from wheat (Triticum aestivum) rhizosphere.</title>
        <authorList>
            <person name="Bajpai A."/>
            <person name="Shende K."/>
            <person name="Meena N."/>
            <person name="Upadhyayula S.R."/>
            <person name="Suravajhala P."/>
            <person name="Medicherla K.M."/>
            <person name="Johri B.N."/>
        </authorList>
    </citation>
    <scope>NUCLEOTIDE SEQUENCE [LARGE SCALE GENOMIC DNA]</scope>
    <source>
        <strain evidence="2 3">BNJ-SS-45</strain>
    </source>
</reference>
<sequence>MSRRSRLAGEAALKPCTSPDDAFAGKPAPTEVARAFPAYFPHWRLPRRSRLAGEEALKPCTSPDDAFAGKPAPTEVAPRIPRLFSALAPSP</sequence>
<feature type="region of interest" description="Disordered" evidence="1">
    <location>
        <begin position="1"/>
        <end position="25"/>
    </location>
</feature>
<gene>
    <name evidence="2" type="ORF">C5U62_00050</name>
</gene>
<dbReference type="Proteomes" id="UP000244178">
    <property type="component" value="Unassembled WGS sequence"/>
</dbReference>
<evidence type="ECO:0000313" key="3">
    <source>
        <dbReference type="Proteomes" id="UP000244178"/>
    </source>
</evidence>
<protein>
    <submittedName>
        <fullName evidence="2">Uncharacterized protein</fullName>
    </submittedName>
</protein>
<organism evidence="2 3">
    <name type="scientific">Pseudomonas protegens</name>
    <dbReference type="NCBI Taxonomy" id="380021"/>
    <lineage>
        <taxon>Bacteria</taxon>
        <taxon>Pseudomonadati</taxon>
        <taxon>Pseudomonadota</taxon>
        <taxon>Gammaproteobacteria</taxon>
        <taxon>Pseudomonadales</taxon>
        <taxon>Pseudomonadaceae</taxon>
        <taxon>Pseudomonas</taxon>
    </lineage>
</organism>
<proteinExistence type="predicted"/>
<name>A0A2T6GQJ5_9PSED</name>